<keyword evidence="5" id="KW-1185">Reference proteome</keyword>
<accession>A0A9Q1GAW2</accession>
<dbReference type="PANTHER" id="PTHR22904">
    <property type="entry name" value="TPR REPEAT CONTAINING PROTEIN"/>
    <property type="match status" value="1"/>
</dbReference>
<evidence type="ECO:0000256" key="1">
    <source>
        <dbReference type="ARBA" id="ARBA00022737"/>
    </source>
</evidence>
<name>A0A9Q1GAW2_SYNKA</name>
<feature type="region of interest" description="Disordered" evidence="3">
    <location>
        <begin position="1"/>
        <end position="25"/>
    </location>
</feature>
<dbReference type="PANTHER" id="PTHR22904:SF523">
    <property type="entry name" value="STRESS-INDUCED-PHOSPHOPROTEIN 1"/>
    <property type="match status" value="1"/>
</dbReference>
<keyword evidence="1" id="KW-0677">Repeat</keyword>
<dbReference type="OrthoDB" id="2423701at2759"/>
<dbReference type="Gene3D" id="1.25.40.10">
    <property type="entry name" value="Tetratricopeptide repeat domain"/>
    <property type="match status" value="1"/>
</dbReference>
<proteinExistence type="predicted"/>
<comment type="caution">
    <text evidence="4">The sequence shown here is derived from an EMBL/GenBank/DDBJ whole genome shotgun (WGS) entry which is preliminary data.</text>
</comment>
<dbReference type="SMART" id="SM00028">
    <property type="entry name" value="TPR"/>
    <property type="match status" value="2"/>
</dbReference>
<dbReference type="EMBL" id="JAINUF010000001">
    <property type="protein sequence ID" value="KAJ8380288.1"/>
    <property type="molecule type" value="Genomic_DNA"/>
</dbReference>
<dbReference type="SUPFAM" id="SSF48452">
    <property type="entry name" value="TPR-like"/>
    <property type="match status" value="1"/>
</dbReference>
<dbReference type="InterPro" id="IPR019734">
    <property type="entry name" value="TPR_rpt"/>
</dbReference>
<evidence type="ECO:0000256" key="2">
    <source>
        <dbReference type="ARBA" id="ARBA00022803"/>
    </source>
</evidence>
<evidence type="ECO:0008006" key="6">
    <source>
        <dbReference type="Google" id="ProtNLM"/>
    </source>
</evidence>
<dbReference type="Pfam" id="PF13414">
    <property type="entry name" value="TPR_11"/>
    <property type="match status" value="1"/>
</dbReference>
<feature type="compositionally biased region" description="Basic and acidic residues" evidence="3">
    <location>
        <begin position="120"/>
        <end position="134"/>
    </location>
</feature>
<evidence type="ECO:0000313" key="4">
    <source>
        <dbReference type="EMBL" id="KAJ8380288.1"/>
    </source>
</evidence>
<dbReference type="GO" id="GO:0051879">
    <property type="term" value="F:Hsp90 protein binding"/>
    <property type="evidence" value="ECO:0007669"/>
    <property type="project" value="TreeGrafter"/>
</dbReference>
<gene>
    <name evidence="4" type="ORF">SKAU_G00010660</name>
</gene>
<reference evidence="4" key="1">
    <citation type="journal article" date="2023" name="Science">
        <title>Genome structures resolve the early diversification of teleost fishes.</title>
        <authorList>
            <person name="Parey E."/>
            <person name="Louis A."/>
            <person name="Montfort J."/>
            <person name="Bouchez O."/>
            <person name="Roques C."/>
            <person name="Iampietro C."/>
            <person name="Lluch J."/>
            <person name="Castinel A."/>
            <person name="Donnadieu C."/>
            <person name="Desvignes T."/>
            <person name="Floi Bucao C."/>
            <person name="Jouanno E."/>
            <person name="Wen M."/>
            <person name="Mejri S."/>
            <person name="Dirks R."/>
            <person name="Jansen H."/>
            <person name="Henkel C."/>
            <person name="Chen W.J."/>
            <person name="Zahm M."/>
            <person name="Cabau C."/>
            <person name="Klopp C."/>
            <person name="Thompson A.W."/>
            <person name="Robinson-Rechavi M."/>
            <person name="Braasch I."/>
            <person name="Lecointre G."/>
            <person name="Bobe J."/>
            <person name="Postlethwait J.H."/>
            <person name="Berthelot C."/>
            <person name="Roest Crollius H."/>
            <person name="Guiguen Y."/>
        </authorList>
    </citation>
    <scope>NUCLEOTIDE SEQUENCE</scope>
    <source>
        <strain evidence="4">WJC10195</strain>
    </source>
</reference>
<keyword evidence="2" id="KW-0802">TPR repeat</keyword>
<organism evidence="4 5">
    <name type="scientific">Synaphobranchus kaupii</name>
    <name type="common">Kaup's arrowtooth eel</name>
    <dbReference type="NCBI Taxonomy" id="118154"/>
    <lineage>
        <taxon>Eukaryota</taxon>
        <taxon>Metazoa</taxon>
        <taxon>Chordata</taxon>
        <taxon>Craniata</taxon>
        <taxon>Vertebrata</taxon>
        <taxon>Euteleostomi</taxon>
        <taxon>Actinopterygii</taxon>
        <taxon>Neopterygii</taxon>
        <taxon>Teleostei</taxon>
        <taxon>Anguilliformes</taxon>
        <taxon>Synaphobranchidae</taxon>
        <taxon>Synaphobranchus</taxon>
    </lineage>
</organism>
<sequence>MEKQGTRREKFSALVPRAAGGANGRSLSKAEFLEKVRLSNEACQRGDFAGAVRLYGEALQTDPQNCILYSNRSAAYLKLGQHQAALDDAIKARQLNAKWPKLSDPASSLHFALVEERAPTARHPSDCRPAERAQRSLSQSLPVASGGRHSSWKSPPGDWETGGAFDGPAWIPSSACVIGSIKSCHSPAVGGCVCVLKLAVSLPLTRRRQHGFARTRSEQEC</sequence>
<dbReference type="AlphaFoldDB" id="A0A9Q1GAW2"/>
<dbReference type="Proteomes" id="UP001152622">
    <property type="component" value="Chromosome 1"/>
</dbReference>
<evidence type="ECO:0000256" key="3">
    <source>
        <dbReference type="SAM" id="MobiDB-lite"/>
    </source>
</evidence>
<feature type="compositionally biased region" description="Basic and acidic residues" evidence="3">
    <location>
        <begin position="1"/>
        <end position="11"/>
    </location>
</feature>
<evidence type="ECO:0000313" key="5">
    <source>
        <dbReference type="Proteomes" id="UP001152622"/>
    </source>
</evidence>
<protein>
    <recommendedName>
        <fullName evidence="6">Tetratricopeptide repeat protein 28</fullName>
    </recommendedName>
</protein>
<dbReference type="InterPro" id="IPR011990">
    <property type="entry name" value="TPR-like_helical_dom_sf"/>
</dbReference>
<feature type="region of interest" description="Disordered" evidence="3">
    <location>
        <begin position="120"/>
        <end position="159"/>
    </location>
</feature>